<dbReference type="InterPro" id="IPR004358">
    <property type="entry name" value="Sig_transdc_His_kin-like_C"/>
</dbReference>
<evidence type="ECO:0000256" key="7">
    <source>
        <dbReference type="SAM" id="Coils"/>
    </source>
</evidence>
<keyword evidence="7" id="KW-0175">Coiled coil</keyword>
<protein>
    <recommendedName>
        <fullName evidence="2">histidine kinase</fullName>
        <ecNumber evidence="2">2.7.13.3</ecNumber>
    </recommendedName>
</protein>
<keyword evidence="3 6" id="KW-0597">Phosphoprotein</keyword>
<feature type="modified residue" description="4-aspartylphosphate" evidence="6">
    <location>
        <position position="588"/>
    </location>
</feature>
<dbReference type="InterPro" id="IPR011006">
    <property type="entry name" value="CheY-like_superfamily"/>
</dbReference>
<evidence type="ECO:0000313" key="12">
    <source>
        <dbReference type="Proteomes" id="UP000717835"/>
    </source>
</evidence>
<keyword evidence="8" id="KW-0472">Membrane</keyword>
<dbReference type="EC" id="2.7.13.3" evidence="2"/>
<evidence type="ECO:0000256" key="3">
    <source>
        <dbReference type="ARBA" id="ARBA00022553"/>
    </source>
</evidence>
<name>A0A921HUM9_9BACT</name>
<dbReference type="GO" id="GO:0009927">
    <property type="term" value="F:histidine phosphotransfer kinase activity"/>
    <property type="evidence" value="ECO:0007669"/>
    <property type="project" value="TreeGrafter"/>
</dbReference>
<dbReference type="PANTHER" id="PTHR43047:SF72">
    <property type="entry name" value="OSMOSENSING HISTIDINE PROTEIN KINASE SLN1"/>
    <property type="match status" value="1"/>
</dbReference>
<dbReference type="CDD" id="cd17546">
    <property type="entry name" value="REC_hyHK_CKI1_RcsC-like"/>
    <property type="match status" value="1"/>
</dbReference>
<dbReference type="AlphaFoldDB" id="A0A921HUM9"/>
<sequence length="777" mass="87929">MGKQNGISLRIKIISGYLILLAVIGSMVAILLHERKRIKEIKTESAEIRQVRRDINAAHRHITQLATLGESVIGWEKADSTRYHALRLRTDSLLLTLKPHCTAYVRPTQIDTLRSLLAEKENHLLHLTEILAHRNEADSLLANHLPKVARRATHIRTVTHKKDGIAGVFGGKKTVHILPSAKELYAFSDSLIAMQQAQSAEMEVYTDSLRTRNRTLNRELSQLINNLDEQAQTAFSQRELKMAEAEKMSFFLMTGVIGMAIILLIISHLIIMRDLNRRERDKAELEDTAAQNRTLSDMRKKIIITLSHDIRGPLNAISGSAELAMDTRDRKRRNAYLGNILESSRHITRLANSLLDLSRLDDAKETLNEIPFHLESFLESIAEEYTRKANDKGLMFDKAFMGCGITALGDADRIRQIVVNILENAVKFTRTGYIKFLASHEDGTLSVQVKDTGIGMDENTTQRIFQPFERAAPDLDSEGFGLGLSITKGLVNLFGGRLSVSSQVGKGSEFKVEIPLRQTNEPAKDNSQPDAGSLRLPRRVLVVDDDPIQLRNTVEMMERNGISCRACINAQEVVKALRTGEYDLLLTDIQMRGTGGFDLLHLLRLSNIGNSRTIPIAAMTARNDGDADRYIQAGFAGCIHKPFYTRDLLEFLSSLIGQDRTMDNHSPDFEALYVTTGDERWTLETLIEESNRNSSDLLDSLSQEKPDRKRIWETLHRMYPMWEQLGIAHELEPYSYEHYAEDTDEPTFRNDVERIVRRIDRLISETKSRLSEMDGHN</sequence>
<dbReference type="InterPro" id="IPR003661">
    <property type="entry name" value="HisK_dim/P_dom"/>
</dbReference>
<dbReference type="Gene3D" id="3.30.565.10">
    <property type="entry name" value="Histidine kinase-like ATPase, C-terminal domain"/>
    <property type="match status" value="1"/>
</dbReference>
<evidence type="ECO:0000256" key="4">
    <source>
        <dbReference type="ARBA" id="ARBA00022679"/>
    </source>
</evidence>
<dbReference type="PROSITE" id="PS50109">
    <property type="entry name" value="HIS_KIN"/>
    <property type="match status" value="1"/>
</dbReference>
<evidence type="ECO:0000256" key="6">
    <source>
        <dbReference type="PROSITE-ProRule" id="PRU00169"/>
    </source>
</evidence>
<dbReference type="InterPro" id="IPR036097">
    <property type="entry name" value="HisK_dim/P_sf"/>
</dbReference>
<dbReference type="CDD" id="cd00082">
    <property type="entry name" value="HisKA"/>
    <property type="match status" value="1"/>
</dbReference>
<comment type="caution">
    <text evidence="11">The sequence shown here is derived from an EMBL/GenBank/DDBJ whole genome shotgun (WGS) entry which is preliminary data.</text>
</comment>
<evidence type="ECO:0000256" key="2">
    <source>
        <dbReference type="ARBA" id="ARBA00012438"/>
    </source>
</evidence>
<evidence type="ECO:0000256" key="1">
    <source>
        <dbReference type="ARBA" id="ARBA00000085"/>
    </source>
</evidence>
<gene>
    <name evidence="11" type="ORF">K8W02_02245</name>
</gene>
<dbReference type="Pfam" id="PF02518">
    <property type="entry name" value="HATPase_c"/>
    <property type="match status" value="1"/>
</dbReference>
<dbReference type="SMART" id="SM00388">
    <property type="entry name" value="HisKA"/>
    <property type="match status" value="1"/>
</dbReference>
<evidence type="ECO:0000256" key="8">
    <source>
        <dbReference type="SAM" id="Phobius"/>
    </source>
</evidence>
<dbReference type="InterPro" id="IPR001789">
    <property type="entry name" value="Sig_transdc_resp-reg_receiver"/>
</dbReference>
<reference evidence="11" key="1">
    <citation type="journal article" date="2021" name="PeerJ">
        <title>Extensive microbial diversity within the chicken gut microbiome revealed by metagenomics and culture.</title>
        <authorList>
            <person name="Gilroy R."/>
            <person name="Ravi A."/>
            <person name="Getino M."/>
            <person name="Pursley I."/>
            <person name="Horton D.L."/>
            <person name="Alikhan N.F."/>
            <person name="Baker D."/>
            <person name="Gharbi K."/>
            <person name="Hall N."/>
            <person name="Watson M."/>
            <person name="Adriaenssens E.M."/>
            <person name="Foster-Nyarko E."/>
            <person name="Jarju S."/>
            <person name="Secka A."/>
            <person name="Antonio M."/>
            <person name="Oren A."/>
            <person name="Chaudhuri R.R."/>
            <person name="La Ragione R."/>
            <person name="Hildebrand F."/>
            <person name="Pallen M.J."/>
        </authorList>
    </citation>
    <scope>NUCLEOTIDE SEQUENCE</scope>
    <source>
        <strain evidence="11">CHK55-1828</strain>
    </source>
</reference>
<feature type="coiled-coil region" evidence="7">
    <location>
        <begin position="206"/>
        <end position="237"/>
    </location>
</feature>
<accession>A0A921HUM9</accession>
<feature type="domain" description="Response regulatory" evidence="10">
    <location>
        <begin position="539"/>
        <end position="656"/>
    </location>
</feature>
<keyword evidence="8" id="KW-1133">Transmembrane helix</keyword>
<dbReference type="Pfam" id="PF00512">
    <property type="entry name" value="HisKA"/>
    <property type="match status" value="1"/>
</dbReference>
<reference evidence="11" key="2">
    <citation type="submission" date="2021-09" db="EMBL/GenBank/DDBJ databases">
        <authorList>
            <person name="Gilroy R."/>
        </authorList>
    </citation>
    <scope>NUCLEOTIDE SEQUENCE</scope>
    <source>
        <strain evidence="11">CHK55-1828</strain>
    </source>
</reference>
<dbReference type="PROSITE" id="PS50110">
    <property type="entry name" value="RESPONSE_REGULATORY"/>
    <property type="match status" value="1"/>
</dbReference>
<organism evidence="11 12">
    <name type="scientific">Mediterranea massiliensis</name>
    <dbReference type="NCBI Taxonomy" id="1841865"/>
    <lineage>
        <taxon>Bacteria</taxon>
        <taxon>Pseudomonadati</taxon>
        <taxon>Bacteroidota</taxon>
        <taxon>Bacteroidia</taxon>
        <taxon>Bacteroidales</taxon>
        <taxon>Bacteroidaceae</taxon>
        <taxon>Mediterranea</taxon>
    </lineage>
</organism>
<dbReference type="SUPFAM" id="SSF55874">
    <property type="entry name" value="ATPase domain of HSP90 chaperone/DNA topoisomerase II/histidine kinase"/>
    <property type="match status" value="1"/>
</dbReference>
<dbReference type="SMART" id="SM00387">
    <property type="entry name" value="HATPase_c"/>
    <property type="match status" value="1"/>
</dbReference>
<evidence type="ECO:0000313" key="11">
    <source>
        <dbReference type="EMBL" id="HJF91200.1"/>
    </source>
</evidence>
<dbReference type="InterPro" id="IPR005467">
    <property type="entry name" value="His_kinase_dom"/>
</dbReference>
<keyword evidence="4" id="KW-0808">Transferase</keyword>
<dbReference type="Proteomes" id="UP000717835">
    <property type="component" value="Unassembled WGS sequence"/>
</dbReference>
<evidence type="ECO:0000259" key="9">
    <source>
        <dbReference type="PROSITE" id="PS50109"/>
    </source>
</evidence>
<keyword evidence="5 11" id="KW-0418">Kinase</keyword>
<evidence type="ECO:0000256" key="5">
    <source>
        <dbReference type="ARBA" id="ARBA00022777"/>
    </source>
</evidence>
<dbReference type="EMBL" id="DYVX01000014">
    <property type="protein sequence ID" value="HJF91200.1"/>
    <property type="molecule type" value="Genomic_DNA"/>
</dbReference>
<proteinExistence type="predicted"/>
<dbReference type="Pfam" id="PF00072">
    <property type="entry name" value="Response_reg"/>
    <property type="match status" value="1"/>
</dbReference>
<dbReference type="SUPFAM" id="SSF47384">
    <property type="entry name" value="Homodimeric domain of signal transducing histidine kinase"/>
    <property type="match status" value="1"/>
</dbReference>
<dbReference type="RefSeq" id="WP_276825875.1">
    <property type="nucleotide sequence ID" value="NZ_DYVX01000014.1"/>
</dbReference>
<dbReference type="InterPro" id="IPR036890">
    <property type="entry name" value="HATPase_C_sf"/>
</dbReference>
<feature type="domain" description="Histidine kinase" evidence="9">
    <location>
        <begin position="305"/>
        <end position="518"/>
    </location>
</feature>
<evidence type="ECO:0000259" key="10">
    <source>
        <dbReference type="PROSITE" id="PS50110"/>
    </source>
</evidence>
<feature type="transmembrane region" description="Helical" evidence="8">
    <location>
        <begin position="250"/>
        <end position="271"/>
    </location>
</feature>
<dbReference type="Gene3D" id="3.40.50.2300">
    <property type="match status" value="1"/>
</dbReference>
<comment type="catalytic activity">
    <reaction evidence="1">
        <text>ATP + protein L-histidine = ADP + protein N-phospho-L-histidine.</text>
        <dbReference type="EC" id="2.7.13.3"/>
    </reaction>
</comment>
<dbReference type="SUPFAM" id="SSF52172">
    <property type="entry name" value="CheY-like"/>
    <property type="match status" value="1"/>
</dbReference>
<dbReference type="PRINTS" id="PR00344">
    <property type="entry name" value="BCTRLSENSOR"/>
</dbReference>
<dbReference type="InterPro" id="IPR003594">
    <property type="entry name" value="HATPase_dom"/>
</dbReference>
<keyword evidence="8" id="KW-0812">Transmembrane</keyword>
<dbReference type="SMART" id="SM00448">
    <property type="entry name" value="REC"/>
    <property type="match status" value="1"/>
</dbReference>
<dbReference type="Gene3D" id="1.10.287.130">
    <property type="match status" value="1"/>
</dbReference>
<dbReference type="GO" id="GO:0000155">
    <property type="term" value="F:phosphorelay sensor kinase activity"/>
    <property type="evidence" value="ECO:0007669"/>
    <property type="project" value="InterPro"/>
</dbReference>
<dbReference type="PANTHER" id="PTHR43047">
    <property type="entry name" value="TWO-COMPONENT HISTIDINE PROTEIN KINASE"/>
    <property type="match status" value="1"/>
</dbReference>
<feature type="transmembrane region" description="Helical" evidence="8">
    <location>
        <begin position="13"/>
        <end position="32"/>
    </location>
</feature>
<dbReference type="GO" id="GO:0005886">
    <property type="term" value="C:plasma membrane"/>
    <property type="evidence" value="ECO:0007669"/>
    <property type="project" value="TreeGrafter"/>
</dbReference>